<dbReference type="GO" id="GO:0015344">
    <property type="term" value="F:siderophore uptake transmembrane transporter activity"/>
    <property type="evidence" value="ECO:0007669"/>
    <property type="project" value="TreeGrafter"/>
</dbReference>
<keyword evidence="16" id="KW-1185">Reference proteome</keyword>
<dbReference type="Pfam" id="PF07715">
    <property type="entry name" value="Plug"/>
    <property type="match status" value="1"/>
</dbReference>
<evidence type="ECO:0000313" key="16">
    <source>
        <dbReference type="Proteomes" id="UP000325105"/>
    </source>
</evidence>
<dbReference type="GO" id="GO:0044718">
    <property type="term" value="P:siderophore transmembrane transport"/>
    <property type="evidence" value="ECO:0007669"/>
    <property type="project" value="TreeGrafter"/>
</dbReference>
<feature type="signal peptide" evidence="12">
    <location>
        <begin position="1"/>
        <end position="40"/>
    </location>
</feature>
<dbReference type="PANTHER" id="PTHR30069:SF29">
    <property type="entry name" value="HEMOGLOBIN AND HEMOGLOBIN-HAPTOGLOBIN-BINDING PROTEIN 1-RELATED"/>
    <property type="match status" value="1"/>
</dbReference>
<dbReference type="Gene3D" id="2.170.130.10">
    <property type="entry name" value="TonB-dependent receptor, plug domain"/>
    <property type="match status" value="1"/>
</dbReference>
<dbReference type="InterPro" id="IPR013783">
    <property type="entry name" value="Ig-like_fold"/>
</dbReference>
<dbReference type="InterPro" id="IPR039426">
    <property type="entry name" value="TonB-dep_rcpt-like"/>
</dbReference>
<evidence type="ECO:0000256" key="9">
    <source>
        <dbReference type="ARBA" id="ARBA00023237"/>
    </source>
</evidence>
<evidence type="ECO:0000256" key="7">
    <source>
        <dbReference type="ARBA" id="ARBA00023136"/>
    </source>
</evidence>
<keyword evidence="6 11" id="KW-0798">TonB box</keyword>
<dbReference type="SUPFAM" id="SSF56935">
    <property type="entry name" value="Porins"/>
    <property type="match status" value="1"/>
</dbReference>
<dbReference type="InterPro" id="IPR036942">
    <property type="entry name" value="Beta-barrel_TonB_sf"/>
</dbReference>
<evidence type="ECO:0000256" key="3">
    <source>
        <dbReference type="ARBA" id="ARBA00022452"/>
    </source>
</evidence>
<evidence type="ECO:0000259" key="14">
    <source>
        <dbReference type="Pfam" id="PF07715"/>
    </source>
</evidence>
<accession>A0A5S5DJX6</accession>
<comment type="similarity">
    <text evidence="10 11">Belongs to the TonB-dependent receptor family.</text>
</comment>
<reference evidence="15 16" key="1">
    <citation type="submission" date="2019-07" db="EMBL/GenBank/DDBJ databases">
        <title>Genomic Encyclopedia of Archaeal and Bacterial Type Strains, Phase II (KMG-II): from individual species to whole genera.</title>
        <authorList>
            <person name="Goeker M."/>
        </authorList>
    </citation>
    <scope>NUCLEOTIDE SEQUENCE [LARGE SCALE GENOMIC DNA]</scope>
    <source>
        <strain evidence="15 16">DSM 18850</strain>
    </source>
</reference>
<sequence length="1045" mass="115494">MQASLPIKIKFNQMKKRNIFKSVRLALSGAALFMAANAWAQTGGLLRGTIVDDVGAIVPGATVELLDAQGKTVAQVATDAKGIFVLDGIDASLSYRLKVTMVGYNPYETVAKEIKAGESSSMLIRLTEQTSELDEVVVVGYGQQRRGDLTTAVSSLPNVSQQVSRPLTNLSDMMQGNVAGVTVMSAGGDPTSNPSVMIRGMGSVNGESPLYVVDGIPYYGGPINPNDIETVDILKDAAAAAIYGAQASSGVIVITTKSGKMGPPRLNVDLYRGWQNAHNLPTALKAEQYANVYNIAAANDGVTPAPGHDAALNPWGQVTRTNWMKEIFQTANILNANVQLSGGGEKSRYSTSFGYHDKEGLLLNTGYERFSYRLKTEFDFFDRLTLGQNIYLNQTKMQGTNTSSSYSGSIINAIYMNPAAPVYDESGNFHGTVPFELSNFSGTYGDTYNPVALLLRPTVHNPRLNINGNAFARVTIVDGLSFTSNFALNLNRNSYKRFDPKIPEIGRSNANNYLTHEESQEQRWIWDQQLNYTKEFGQHHLDAVAVYSAQKTRFESFYIQAMGFESEEPWNQYIRNAASIPTLPRSDVWEDALTSAIARVNYNYDGRYFIGASVRQDRSSRLTEENRSDVFPSVSAAWKISAEPFFNASVVSDLKLRASWGQIGNIQSVDIYAYNLPLSTGVTVPIGSGGDLARYYSITKQFNPDIIWERSESFDVGLDFSLFHKLSVTADYYRKKTIGMVMENEANPHLGLASGPTSNVGDVLNKGFEFAARYNDRFGDWKWGVNANIAFNKNELLHLDGYFNDFIAHGNHVRGVLLPYRSTPGQALYSYYLVPTAGIFRSEDEVQAHRTGDQVIQERARPGDLRFVDANGDGRIDDNDRVYMGSAVPKFTYGFSFNASYKQFDLNVLTYGISGAKIFNGYKYSTYHAGLQGYNLDARVLQAWTPENPGADIPILSRQDPNGNFGTNSDWYLESGDYFRIKNITVGYNMPRFFGKLQSRLYFSAENPFTFTSYSGIDPEVGTIGLDVANYPLAKTYTLGLNVNF</sequence>
<feature type="domain" description="TonB-dependent receptor plug" evidence="14">
    <location>
        <begin position="164"/>
        <end position="251"/>
    </location>
</feature>
<dbReference type="AlphaFoldDB" id="A0A5S5DJX6"/>
<evidence type="ECO:0000256" key="8">
    <source>
        <dbReference type="ARBA" id="ARBA00023170"/>
    </source>
</evidence>
<name>A0A5S5DJX6_9SPHI</name>
<keyword evidence="5 12" id="KW-0732">Signal</keyword>
<protein>
    <submittedName>
        <fullName evidence="15">TonB-linked SusC/RagA family outer membrane protein</fullName>
    </submittedName>
</protein>
<dbReference type="PROSITE" id="PS52016">
    <property type="entry name" value="TONB_DEPENDENT_REC_3"/>
    <property type="match status" value="1"/>
</dbReference>
<evidence type="ECO:0000256" key="2">
    <source>
        <dbReference type="ARBA" id="ARBA00022448"/>
    </source>
</evidence>
<keyword evidence="3 10" id="KW-1134">Transmembrane beta strand</keyword>
<proteinExistence type="inferred from homology"/>
<evidence type="ECO:0000256" key="11">
    <source>
        <dbReference type="RuleBase" id="RU003357"/>
    </source>
</evidence>
<dbReference type="InterPro" id="IPR000531">
    <property type="entry name" value="Beta-barrel_TonB"/>
</dbReference>
<dbReference type="NCBIfam" id="TIGR04057">
    <property type="entry name" value="SusC_RagA_signa"/>
    <property type="match status" value="1"/>
</dbReference>
<keyword evidence="8" id="KW-0675">Receptor</keyword>
<dbReference type="SUPFAM" id="SSF49464">
    <property type="entry name" value="Carboxypeptidase regulatory domain-like"/>
    <property type="match status" value="1"/>
</dbReference>
<organism evidence="15 16">
    <name type="scientific">Sphingobacterium allocomposti</name>
    <dbReference type="NCBI Taxonomy" id="415956"/>
    <lineage>
        <taxon>Bacteria</taxon>
        <taxon>Pseudomonadati</taxon>
        <taxon>Bacteroidota</taxon>
        <taxon>Sphingobacteriia</taxon>
        <taxon>Sphingobacteriales</taxon>
        <taxon>Sphingobacteriaceae</taxon>
        <taxon>Sphingobacterium</taxon>
    </lineage>
</organism>
<dbReference type="InterPro" id="IPR023996">
    <property type="entry name" value="TonB-dep_OMP_SusC/RagA"/>
</dbReference>
<evidence type="ECO:0000256" key="12">
    <source>
        <dbReference type="SAM" id="SignalP"/>
    </source>
</evidence>
<evidence type="ECO:0000256" key="6">
    <source>
        <dbReference type="ARBA" id="ARBA00023077"/>
    </source>
</evidence>
<evidence type="ECO:0000259" key="13">
    <source>
        <dbReference type="Pfam" id="PF00593"/>
    </source>
</evidence>
<dbReference type="NCBIfam" id="TIGR04056">
    <property type="entry name" value="OMP_RagA_SusC"/>
    <property type="match status" value="1"/>
</dbReference>
<dbReference type="Pfam" id="PF13620">
    <property type="entry name" value="CarboxypepD_reg"/>
    <property type="match status" value="1"/>
</dbReference>
<dbReference type="Proteomes" id="UP000325105">
    <property type="component" value="Unassembled WGS sequence"/>
</dbReference>
<dbReference type="PANTHER" id="PTHR30069">
    <property type="entry name" value="TONB-DEPENDENT OUTER MEMBRANE RECEPTOR"/>
    <property type="match status" value="1"/>
</dbReference>
<keyword evidence="9 10" id="KW-0998">Cell outer membrane</keyword>
<evidence type="ECO:0000256" key="4">
    <source>
        <dbReference type="ARBA" id="ARBA00022692"/>
    </source>
</evidence>
<comment type="subcellular location">
    <subcellularLocation>
        <location evidence="1 10">Cell outer membrane</location>
        <topology evidence="1 10">Multi-pass membrane protein</topology>
    </subcellularLocation>
</comment>
<gene>
    <name evidence="15" type="ORF">BC792_107106</name>
</gene>
<evidence type="ECO:0000256" key="10">
    <source>
        <dbReference type="PROSITE-ProRule" id="PRU01360"/>
    </source>
</evidence>
<dbReference type="Pfam" id="PF00593">
    <property type="entry name" value="TonB_dep_Rec_b-barrel"/>
    <property type="match status" value="1"/>
</dbReference>
<evidence type="ECO:0000313" key="15">
    <source>
        <dbReference type="EMBL" id="TYP96207.1"/>
    </source>
</evidence>
<dbReference type="GO" id="GO:0009279">
    <property type="term" value="C:cell outer membrane"/>
    <property type="evidence" value="ECO:0007669"/>
    <property type="project" value="UniProtKB-SubCell"/>
</dbReference>
<feature type="chain" id="PRO_5024331684" evidence="12">
    <location>
        <begin position="41"/>
        <end position="1045"/>
    </location>
</feature>
<dbReference type="InterPro" id="IPR037066">
    <property type="entry name" value="Plug_dom_sf"/>
</dbReference>
<evidence type="ECO:0000256" key="1">
    <source>
        <dbReference type="ARBA" id="ARBA00004571"/>
    </source>
</evidence>
<keyword evidence="4 10" id="KW-0812">Transmembrane</keyword>
<dbReference type="Gene3D" id="2.40.170.20">
    <property type="entry name" value="TonB-dependent receptor, beta-barrel domain"/>
    <property type="match status" value="1"/>
</dbReference>
<evidence type="ECO:0000256" key="5">
    <source>
        <dbReference type="ARBA" id="ARBA00022729"/>
    </source>
</evidence>
<dbReference type="EMBL" id="VNHX01000007">
    <property type="protein sequence ID" value="TYP96207.1"/>
    <property type="molecule type" value="Genomic_DNA"/>
</dbReference>
<dbReference type="InterPro" id="IPR012910">
    <property type="entry name" value="Plug_dom"/>
</dbReference>
<dbReference type="InterPro" id="IPR008969">
    <property type="entry name" value="CarboxyPept-like_regulatory"/>
</dbReference>
<keyword evidence="2 10" id="KW-0813">Transport</keyword>
<dbReference type="Gene3D" id="2.60.40.10">
    <property type="entry name" value="Immunoglobulins"/>
    <property type="match status" value="1"/>
</dbReference>
<dbReference type="InterPro" id="IPR023997">
    <property type="entry name" value="TonB-dep_OMP_SusC/RagA_CS"/>
</dbReference>
<feature type="domain" description="TonB-dependent receptor-like beta-barrel" evidence="13">
    <location>
        <begin position="439"/>
        <end position="1007"/>
    </location>
</feature>
<keyword evidence="7 10" id="KW-0472">Membrane</keyword>
<comment type="caution">
    <text evidence="15">The sequence shown here is derived from an EMBL/GenBank/DDBJ whole genome shotgun (WGS) entry which is preliminary data.</text>
</comment>